<dbReference type="OMA" id="CIPYNGA"/>
<evidence type="ECO:0000313" key="7">
    <source>
        <dbReference type="EMBL" id="KAH9316241.1"/>
    </source>
</evidence>
<evidence type="ECO:0000256" key="4">
    <source>
        <dbReference type="ARBA" id="ARBA00022989"/>
    </source>
</evidence>
<dbReference type="EMBL" id="JAHRHJ020000005">
    <property type="protein sequence ID" value="KAH9316241.1"/>
    <property type="molecule type" value="Genomic_DNA"/>
</dbReference>
<feature type="non-terminal residue" evidence="7">
    <location>
        <position position="1"/>
    </location>
</feature>
<feature type="transmembrane region" description="Helical" evidence="6">
    <location>
        <begin position="247"/>
        <end position="268"/>
    </location>
</feature>
<comment type="caution">
    <text evidence="7">The sequence shown here is derived from an EMBL/GenBank/DDBJ whole genome shotgun (WGS) entry which is preliminary data.</text>
</comment>
<dbReference type="Gene3D" id="1.20.1250.20">
    <property type="entry name" value="MFS general substrate transporter like domains"/>
    <property type="match status" value="1"/>
</dbReference>
<comment type="subcellular location">
    <subcellularLocation>
        <location evidence="1">Membrane</location>
        <topology evidence="1">Multi-pass membrane protein</topology>
    </subcellularLocation>
</comment>
<protein>
    <submittedName>
        <fullName evidence="7">Uncharacterized protein</fullName>
    </submittedName>
</protein>
<gene>
    <name evidence="7" type="ORF">KI387_024868</name>
</gene>
<evidence type="ECO:0000256" key="1">
    <source>
        <dbReference type="ARBA" id="ARBA00004141"/>
    </source>
</evidence>
<evidence type="ECO:0000256" key="5">
    <source>
        <dbReference type="ARBA" id="ARBA00023136"/>
    </source>
</evidence>
<keyword evidence="8" id="KW-1185">Reference proteome</keyword>
<dbReference type="InterPro" id="IPR036259">
    <property type="entry name" value="MFS_trans_sf"/>
</dbReference>
<keyword evidence="5 6" id="KW-0472">Membrane</keyword>
<dbReference type="PANTHER" id="PTHR11654">
    <property type="entry name" value="OLIGOPEPTIDE TRANSPORTER-RELATED"/>
    <property type="match status" value="1"/>
</dbReference>
<feature type="transmembrane region" description="Helical" evidence="6">
    <location>
        <begin position="398"/>
        <end position="420"/>
    </location>
</feature>
<dbReference type="AlphaFoldDB" id="A0AA38G491"/>
<feature type="transmembrane region" description="Helical" evidence="6">
    <location>
        <begin position="220"/>
        <end position="241"/>
    </location>
</feature>
<accession>A0AA38G491</accession>
<organism evidence="7 8">
    <name type="scientific">Taxus chinensis</name>
    <name type="common">Chinese yew</name>
    <name type="synonym">Taxus wallichiana var. chinensis</name>
    <dbReference type="NCBI Taxonomy" id="29808"/>
    <lineage>
        <taxon>Eukaryota</taxon>
        <taxon>Viridiplantae</taxon>
        <taxon>Streptophyta</taxon>
        <taxon>Embryophyta</taxon>
        <taxon>Tracheophyta</taxon>
        <taxon>Spermatophyta</taxon>
        <taxon>Pinopsida</taxon>
        <taxon>Pinidae</taxon>
        <taxon>Conifers II</taxon>
        <taxon>Cupressales</taxon>
        <taxon>Taxaceae</taxon>
        <taxon>Taxus</taxon>
    </lineage>
</organism>
<keyword evidence="3 6" id="KW-0812">Transmembrane</keyword>
<dbReference type="GO" id="GO:0016020">
    <property type="term" value="C:membrane"/>
    <property type="evidence" value="ECO:0007669"/>
    <property type="project" value="UniProtKB-SubCell"/>
</dbReference>
<dbReference type="InterPro" id="IPR000109">
    <property type="entry name" value="POT_fam"/>
</dbReference>
<feature type="transmembrane region" description="Helical" evidence="6">
    <location>
        <begin position="92"/>
        <end position="115"/>
    </location>
</feature>
<comment type="similarity">
    <text evidence="2">Belongs to the major facilitator superfamily. Proton-dependent oligopeptide transporter (POT/PTR) (TC 2.A.17) family.</text>
</comment>
<dbReference type="SUPFAM" id="SSF103473">
    <property type="entry name" value="MFS general substrate transporter"/>
    <property type="match status" value="1"/>
</dbReference>
<dbReference type="Pfam" id="PF00854">
    <property type="entry name" value="PTR2"/>
    <property type="match status" value="1"/>
</dbReference>
<proteinExistence type="inferred from homology"/>
<reference evidence="7 8" key="1">
    <citation type="journal article" date="2021" name="Nat. Plants">
        <title>The Taxus genome provides insights into paclitaxel biosynthesis.</title>
        <authorList>
            <person name="Xiong X."/>
            <person name="Gou J."/>
            <person name="Liao Q."/>
            <person name="Li Y."/>
            <person name="Zhou Q."/>
            <person name="Bi G."/>
            <person name="Li C."/>
            <person name="Du R."/>
            <person name="Wang X."/>
            <person name="Sun T."/>
            <person name="Guo L."/>
            <person name="Liang H."/>
            <person name="Lu P."/>
            <person name="Wu Y."/>
            <person name="Zhang Z."/>
            <person name="Ro D.K."/>
            <person name="Shang Y."/>
            <person name="Huang S."/>
            <person name="Yan J."/>
        </authorList>
    </citation>
    <scope>NUCLEOTIDE SEQUENCE [LARGE SCALE GENOMIC DNA]</scope>
    <source>
        <strain evidence="7">Ta-2019</strain>
    </source>
</reference>
<evidence type="ECO:0000313" key="8">
    <source>
        <dbReference type="Proteomes" id="UP000824469"/>
    </source>
</evidence>
<evidence type="ECO:0000256" key="2">
    <source>
        <dbReference type="ARBA" id="ARBA00005982"/>
    </source>
</evidence>
<feature type="transmembrane region" description="Helical" evidence="6">
    <location>
        <begin position="440"/>
        <end position="461"/>
    </location>
</feature>
<sequence>MAKPDSNRPENWHKIAILRRFNCFSMSQTTTDGSNKESVNDLEGEVALKTRTKGGWKTLPFIIGNESCEKLAVVGLYSNILVYLSRKYNIKIVTAVNALTIISSTTSIATLGGAFLADSYIGRYRGILIGSFSLLVATSLWTLTAVVPGLRPPPCTDQQANLGQCTSASKEQLLFLLCVFIFMSIGSIAIRPCALPFGADQFQEEGAPTTKGKKNLQSFFNWYYFSACGALILASTIIVYIQSNVSWGLGFGVCTIFMFISVVVFLIGTPMYRQAIPKGSAFTAIAQVFMASIKKRNLSLPSDPALLYHEQNKSKILITNRLRFMNKAAIQTEGDIRADGSVARPWRLSSINIIEELKPVICTLTIFSCAITDSIISGSSFDVFQALTMDRRLGSTNFQVPAASIGVIELLTVVTWLPFYDRVLVPFTRRVTKQDRGITPLQRMGIGYGMWSISYLVSGFVEVKRRNAARSHGLTDQPRAVIPISVFWLVPQYVINGLADA</sequence>
<dbReference type="Proteomes" id="UP000824469">
    <property type="component" value="Unassembled WGS sequence"/>
</dbReference>
<dbReference type="GO" id="GO:0022857">
    <property type="term" value="F:transmembrane transporter activity"/>
    <property type="evidence" value="ECO:0007669"/>
    <property type="project" value="InterPro"/>
</dbReference>
<evidence type="ECO:0000256" key="3">
    <source>
        <dbReference type="ARBA" id="ARBA00022692"/>
    </source>
</evidence>
<keyword evidence="4 6" id="KW-1133">Transmembrane helix</keyword>
<name>A0AA38G491_TAXCH</name>
<feature type="transmembrane region" description="Helical" evidence="6">
    <location>
        <begin position="127"/>
        <end position="147"/>
    </location>
</feature>
<evidence type="ECO:0000256" key="6">
    <source>
        <dbReference type="SAM" id="Phobius"/>
    </source>
</evidence>